<sequence>MSHPKSLHFGTDSMVNTTLYSGSQPLYKLSPKGVAGTSLELTAIATSALVARINRNAFLPDTVVFPESGGSELKLRKWMKEYKVDGAPAHLIDTAQGPCILKMHVQHRLVLYRQEDQEDPESFMAHWHRGADDRLSLMLYPGTEYLYPQIIAAFILAEQKMRMVEKRSVLARSSAGTNPWMQTSL</sequence>
<gene>
    <name evidence="2" type="ORF">FB45DRAFT_1065943</name>
</gene>
<protein>
    <recommendedName>
        <fullName evidence="1">DUF6593 domain-containing protein</fullName>
    </recommendedName>
</protein>
<dbReference type="Pfam" id="PF20236">
    <property type="entry name" value="DUF6593"/>
    <property type="match status" value="1"/>
</dbReference>
<comment type="caution">
    <text evidence="2">The sequence shown here is derived from an EMBL/GenBank/DDBJ whole genome shotgun (WGS) entry which is preliminary data.</text>
</comment>
<dbReference type="InterPro" id="IPR046528">
    <property type="entry name" value="DUF6593"/>
</dbReference>
<reference evidence="2" key="1">
    <citation type="submission" date="2023-03" db="EMBL/GenBank/DDBJ databases">
        <title>Massive genome expansion in bonnet fungi (Mycena s.s.) driven by repeated elements and novel gene families across ecological guilds.</title>
        <authorList>
            <consortium name="Lawrence Berkeley National Laboratory"/>
            <person name="Harder C.B."/>
            <person name="Miyauchi S."/>
            <person name="Viragh M."/>
            <person name="Kuo A."/>
            <person name="Thoen E."/>
            <person name="Andreopoulos B."/>
            <person name="Lu D."/>
            <person name="Skrede I."/>
            <person name="Drula E."/>
            <person name="Henrissat B."/>
            <person name="Morin E."/>
            <person name="Kohler A."/>
            <person name="Barry K."/>
            <person name="LaButti K."/>
            <person name="Morin E."/>
            <person name="Salamov A."/>
            <person name="Lipzen A."/>
            <person name="Mereny Z."/>
            <person name="Hegedus B."/>
            <person name="Baldrian P."/>
            <person name="Stursova M."/>
            <person name="Weitz H."/>
            <person name="Taylor A."/>
            <person name="Grigoriev I.V."/>
            <person name="Nagy L.G."/>
            <person name="Martin F."/>
            <person name="Kauserud H."/>
        </authorList>
    </citation>
    <scope>NUCLEOTIDE SEQUENCE</scope>
    <source>
        <strain evidence="2">9284</strain>
    </source>
</reference>
<dbReference type="Proteomes" id="UP001221142">
    <property type="component" value="Unassembled WGS sequence"/>
</dbReference>
<feature type="domain" description="DUF6593" evidence="1">
    <location>
        <begin position="12"/>
        <end position="163"/>
    </location>
</feature>
<organism evidence="2 3">
    <name type="scientific">Roridomyces roridus</name>
    <dbReference type="NCBI Taxonomy" id="1738132"/>
    <lineage>
        <taxon>Eukaryota</taxon>
        <taxon>Fungi</taxon>
        <taxon>Dikarya</taxon>
        <taxon>Basidiomycota</taxon>
        <taxon>Agaricomycotina</taxon>
        <taxon>Agaricomycetes</taxon>
        <taxon>Agaricomycetidae</taxon>
        <taxon>Agaricales</taxon>
        <taxon>Marasmiineae</taxon>
        <taxon>Mycenaceae</taxon>
        <taxon>Roridomyces</taxon>
    </lineage>
</organism>
<dbReference type="AlphaFoldDB" id="A0AAD7B685"/>
<evidence type="ECO:0000313" key="3">
    <source>
        <dbReference type="Proteomes" id="UP001221142"/>
    </source>
</evidence>
<accession>A0AAD7B685</accession>
<keyword evidence="3" id="KW-1185">Reference proteome</keyword>
<evidence type="ECO:0000259" key="1">
    <source>
        <dbReference type="Pfam" id="PF20236"/>
    </source>
</evidence>
<dbReference type="EMBL" id="JARKIF010000033">
    <property type="protein sequence ID" value="KAJ7611276.1"/>
    <property type="molecule type" value="Genomic_DNA"/>
</dbReference>
<proteinExistence type="predicted"/>
<evidence type="ECO:0000313" key="2">
    <source>
        <dbReference type="EMBL" id="KAJ7611276.1"/>
    </source>
</evidence>
<name>A0AAD7B685_9AGAR</name>